<dbReference type="EMBL" id="CP093351">
    <property type="protein sequence ID" value="WOH14824.1"/>
    <property type="molecule type" value="Genomic_DNA"/>
</dbReference>
<dbReference type="Gramene" id="KZM82199">
    <property type="protein sequence ID" value="KZM82199"/>
    <property type="gene ID" value="DCAR_029768"/>
</dbReference>
<organism evidence="2 3">
    <name type="scientific">Daucus carota subsp. sativus</name>
    <name type="common">Carrot</name>
    <dbReference type="NCBI Taxonomy" id="79200"/>
    <lineage>
        <taxon>Eukaryota</taxon>
        <taxon>Viridiplantae</taxon>
        <taxon>Streptophyta</taxon>
        <taxon>Embryophyta</taxon>
        <taxon>Tracheophyta</taxon>
        <taxon>Spermatophyta</taxon>
        <taxon>Magnoliopsida</taxon>
        <taxon>eudicotyledons</taxon>
        <taxon>Gunneridae</taxon>
        <taxon>Pentapetalae</taxon>
        <taxon>asterids</taxon>
        <taxon>campanulids</taxon>
        <taxon>Apiales</taxon>
        <taxon>Apiaceae</taxon>
        <taxon>Apioideae</taxon>
        <taxon>Scandiceae</taxon>
        <taxon>Daucinae</taxon>
        <taxon>Daucus</taxon>
        <taxon>Daucus sect. Daucus</taxon>
    </lineage>
</organism>
<reference evidence="2" key="1">
    <citation type="journal article" date="2016" name="Nat. Genet.">
        <title>A high-quality carrot genome assembly provides new insights into carotenoid accumulation and asterid genome evolution.</title>
        <authorList>
            <person name="Iorizzo M."/>
            <person name="Ellison S."/>
            <person name="Senalik D."/>
            <person name="Zeng P."/>
            <person name="Satapoomin P."/>
            <person name="Huang J."/>
            <person name="Bowman M."/>
            <person name="Iovene M."/>
            <person name="Sanseverino W."/>
            <person name="Cavagnaro P."/>
            <person name="Yildiz M."/>
            <person name="Macko-Podgorni A."/>
            <person name="Moranska E."/>
            <person name="Grzebelus E."/>
            <person name="Grzebelus D."/>
            <person name="Ashrafi H."/>
            <person name="Zheng Z."/>
            <person name="Cheng S."/>
            <person name="Spooner D."/>
            <person name="Van Deynze A."/>
            <person name="Simon P."/>
        </authorList>
    </citation>
    <scope>NUCLEOTIDE SEQUENCE</scope>
    <source>
        <tissue evidence="2">Leaf</tissue>
    </source>
</reference>
<name>A0A175YF19_DAUCS</name>
<proteinExistence type="predicted"/>
<dbReference type="Proteomes" id="UP000077755">
    <property type="component" value="Chromosome 9"/>
</dbReference>
<feature type="compositionally biased region" description="Polar residues" evidence="1">
    <location>
        <begin position="56"/>
        <end position="82"/>
    </location>
</feature>
<evidence type="ECO:0000313" key="3">
    <source>
        <dbReference type="Proteomes" id="UP000077755"/>
    </source>
</evidence>
<feature type="region of interest" description="Disordered" evidence="1">
    <location>
        <begin position="50"/>
        <end position="82"/>
    </location>
</feature>
<sequence>MTIVGATEIANKDIEIDANTSAKDVGAVKKASSTRRKKVRSMVEILHVNDEEKSGQLASHNTTPKNGSSLQRRCHYNNCTNT</sequence>
<reference evidence="2" key="2">
    <citation type="submission" date="2022-03" db="EMBL/GenBank/DDBJ databases">
        <title>Draft title - Genomic analysis of global carrot germplasm unveils the trajectory of domestication and the origin of high carotenoid orange carrot.</title>
        <authorList>
            <person name="Iorizzo M."/>
            <person name="Ellison S."/>
            <person name="Senalik D."/>
            <person name="Macko-Podgorni A."/>
            <person name="Grzebelus D."/>
            <person name="Bostan H."/>
            <person name="Rolling W."/>
            <person name="Curaba J."/>
            <person name="Simon P."/>
        </authorList>
    </citation>
    <scope>NUCLEOTIDE SEQUENCE</scope>
    <source>
        <tissue evidence="2">Leaf</tissue>
    </source>
</reference>
<dbReference type="AlphaFoldDB" id="A0A175YF19"/>
<evidence type="ECO:0000256" key="1">
    <source>
        <dbReference type="SAM" id="MobiDB-lite"/>
    </source>
</evidence>
<keyword evidence="3" id="KW-1185">Reference proteome</keyword>
<gene>
    <name evidence="2" type="ORF">DCAR_0934347</name>
</gene>
<protein>
    <submittedName>
        <fullName evidence="2">Uncharacterized protein</fullName>
    </submittedName>
</protein>
<evidence type="ECO:0000313" key="2">
    <source>
        <dbReference type="EMBL" id="WOH14824.1"/>
    </source>
</evidence>
<accession>A0A175YF19</accession>